<evidence type="ECO:0000256" key="7">
    <source>
        <dbReference type="ARBA" id="ARBA00022989"/>
    </source>
</evidence>
<comment type="subcellular location">
    <subcellularLocation>
        <location evidence="1">Membrane</location>
        <topology evidence="1">Multi-pass membrane protein</topology>
    </subcellularLocation>
</comment>
<gene>
    <name evidence="11" type="ORF">GSLYS_00017885001</name>
</gene>
<dbReference type="GO" id="GO:0016020">
    <property type="term" value="C:membrane"/>
    <property type="evidence" value="ECO:0007669"/>
    <property type="project" value="UniProtKB-SubCell"/>
</dbReference>
<keyword evidence="2" id="KW-0813">Transport</keyword>
<keyword evidence="3 9" id="KW-0812">Transmembrane</keyword>
<dbReference type="InterPro" id="IPR050173">
    <property type="entry name" value="ABC_transporter_C-like"/>
</dbReference>
<dbReference type="CDD" id="cd18603">
    <property type="entry name" value="ABC_6TM_MRP1_2_3_6_D2_like"/>
    <property type="match status" value="1"/>
</dbReference>
<feature type="transmembrane region" description="Helical" evidence="9">
    <location>
        <begin position="20"/>
        <end position="40"/>
    </location>
</feature>
<dbReference type="GO" id="GO:0140359">
    <property type="term" value="F:ABC-type transporter activity"/>
    <property type="evidence" value="ECO:0007669"/>
    <property type="project" value="InterPro"/>
</dbReference>
<keyword evidence="6" id="KW-0067">ATP-binding</keyword>
<dbReference type="Pfam" id="PF00664">
    <property type="entry name" value="ABC_membrane"/>
    <property type="match status" value="1"/>
</dbReference>
<dbReference type="GO" id="GO:0005524">
    <property type="term" value="F:ATP binding"/>
    <property type="evidence" value="ECO:0007669"/>
    <property type="project" value="UniProtKB-KW"/>
</dbReference>
<dbReference type="PANTHER" id="PTHR24223:SF454">
    <property type="match status" value="1"/>
</dbReference>
<reference evidence="11 12" key="1">
    <citation type="submission" date="2024-04" db="EMBL/GenBank/DDBJ databases">
        <authorList>
            <consortium name="Genoscope - CEA"/>
            <person name="William W."/>
        </authorList>
    </citation>
    <scope>NUCLEOTIDE SEQUENCE [LARGE SCALE GENOMIC DNA]</scope>
</reference>
<evidence type="ECO:0000256" key="6">
    <source>
        <dbReference type="ARBA" id="ARBA00022840"/>
    </source>
</evidence>
<evidence type="ECO:0000313" key="11">
    <source>
        <dbReference type="EMBL" id="CAL1544372.1"/>
    </source>
</evidence>
<dbReference type="FunFam" id="1.20.1560.10:FF:000013">
    <property type="entry name" value="ABC transporter C family member 2"/>
    <property type="match status" value="1"/>
</dbReference>
<proteinExistence type="predicted"/>
<dbReference type="AlphaFoldDB" id="A0AAV2IE33"/>
<dbReference type="EMBL" id="CAXITT010000618">
    <property type="protein sequence ID" value="CAL1544372.1"/>
    <property type="molecule type" value="Genomic_DNA"/>
</dbReference>
<keyword evidence="4" id="KW-0677">Repeat</keyword>
<dbReference type="PANTHER" id="PTHR24223">
    <property type="entry name" value="ATP-BINDING CASSETTE SUB-FAMILY C"/>
    <property type="match status" value="1"/>
</dbReference>
<organism evidence="11 12">
    <name type="scientific">Lymnaea stagnalis</name>
    <name type="common">Great pond snail</name>
    <name type="synonym">Helix stagnalis</name>
    <dbReference type="NCBI Taxonomy" id="6523"/>
    <lineage>
        <taxon>Eukaryota</taxon>
        <taxon>Metazoa</taxon>
        <taxon>Spiralia</taxon>
        <taxon>Lophotrochozoa</taxon>
        <taxon>Mollusca</taxon>
        <taxon>Gastropoda</taxon>
        <taxon>Heterobranchia</taxon>
        <taxon>Euthyneura</taxon>
        <taxon>Panpulmonata</taxon>
        <taxon>Hygrophila</taxon>
        <taxon>Lymnaeoidea</taxon>
        <taxon>Lymnaeidae</taxon>
        <taxon>Lymnaea</taxon>
    </lineage>
</organism>
<keyword evidence="8 9" id="KW-0472">Membrane</keyword>
<feature type="transmembrane region" description="Helical" evidence="9">
    <location>
        <begin position="69"/>
        <end position="94"/>
    </location>
</feature>
<comment type="caution">
    <text evidence="11">The sequence shown here is derived from an EMBL/GenBank/DDBJ whole genome shotgun (WGS) entry which is preliminary data.</text>
</comment>
<keyword evidence="5" id="KW-0547">Nucleotide-binding</keyword>
<evidence type="ECO:0000256" key="5">
    <source>
        <dbReference type="ARBA" id="ARBA00022741"/>
    </source>
</evidence>
<evidence type="ECO:0000256" key="1">
    <source>
        <dbReference type="ARBA" id="ARBA00004141"/>
    </source>
</evidence>
<evidence type="ECO:0000259" key="10">
    <source>
        <dbReference type="PROSITE" id="PS50929"/>
    </source>
</evidence>
<evidence type="ECO:0000256" key="9">
    <source>
        <dbReference type="SAM" id="Phobius"/>
    </source>
</evidence>
<evidence type="ECO:0000256" key="3">
    <source>
        <dbReference type="ARBA" id="ARBA00022692"/>
    </source>
</evidence>
<dbReference type="Gene3D" id="1.20.1560.10">
    <property type="entry name" value="ABC transporter type 1, transmembrane domain"/>
    <property type="match status" value="1"/>
</dbReference>
<dbReference type="InterPro" id="IPR011527">
    <property type="entry name" value="ABC1_TM_dom"/>
</dbReference>
<dbReference type="Proteomes" id="UP001497497">
    <property type="component" value="Unassembled WGS sequence"/>
</dbReference>
<sequence length="248" mass="28124">QVKLSVFLTYFRNVGPCSTVIIVLMFALFQVASVLANIWLSEWTGDEQIASGNYTYQELREKNHQYLTVYGALGAAQAFFVLVYACVGALRMVAAASLMHSSMLDRVLKAPMSFFDTTPIGRIVNRFSRDVETLDNQLPQIIFMWIMCVFSVLATLVVISINTPIFTSVILPLFVAYLAVQRFFVPTSRQLKRLEAITRSPIYSHFSETLTGSHVIRAFNVIDRFCQVCIERIDRNQVFYFAGITANR</sequence>
<dbReference type="PROSITE" id="PS50929">
    <property type="entry name" value="ABC_TM1F"/>
    <property type="match status" value="1"/>
</dbReference>
<evidence type="ECO:0000256" key="4">
    <source>
        <dbReference type="ARBA" id="ARBA00022737"/>
    </source>
</evidence>
<keyword evidence="12" id="KW-1185">Reference proteome</keyword>
<protein>
    <recommendedName>
        <fullName evidence="10">ABC transmembrane type-1 domain-containing protein</fullName>
    </recommendedName>
</protein>
<keyword evidence="7 9" id="KW-1133">Transmembrane helix</keyword>
<dbReference type="InterPro" id="IPR036640">
    <property type="entry name" value="ABC1_TM_sf"/>
</dbReference>
<evidence type="ECO:0000256" key="2">
    <source>
        <dbReference type="ARBA" id="ARBA00022448"/>
    </source>
</evidence>
<dbReference type="SUPFAM" id="SSF90123">
    <property type="entry name" value="ABC transporter transmembrane region"/>
    <property type="match status" value="1"/>
</dbReference>
<evidence type="ECO:0000256" key="8">
    <source>
        <dbReference type="ARBA" id="ARBA00023136"/>
    </source>
</evidence>
<feature type="non-terminal residue" evidence="11">
    <location>
        <position position="1"/>
    </location>
</feature>
<feature type="domain" description="ABC transmembrane type-1" evidence="10">
    <location>
        <begin position="20"/>
        <end position="248"/>
    </location>
</feature>
<feature type="transmembrane region" description="Helical" evidence="9">
    <location>
        <begin position="141"/>
        <end position="159"/>
    </location>
</feature>
<feature type="transmembrane region" description="Helical" evidence="9">
    <location>
        <begin position="165"/>
        <end position="185"/>
    </location>
</feature>
<name>A0AAV2IE33_LYMST</name>
<accession>A0AAV2IE33</accession>
<evidence type="ECO:0000313" key="12">
    <source>
        <dbReference type="Proteomes" id="UP001497497"/>
    </source>
</evidence>